<dbReference type="AlphaFoldDB" id="A0AAV1R6K8"/>
<accession>A0AAV1R6K8</accession>
<dbReference type="EMBL" id="CAWUPB010000905">
    <property type="protein sequence ID" value="CAK7328969.1"/>
    <property type="molecule type" value="Genomic_DNA"/>
</dbReference>
<evidence type="ECO:0000313" key="2">
    <source>
        <dbReference type="Proteomes" id="UP001314170"/>
    </source>
</evidence>
<reference evidence="1 2" key="1">
    <citation type="submission" date="2024-01" db="EMBL/GenBank/DDBJ databases">
        <authorList>
            <person name="Waweru B."/>
        </authorList>
    </citation>
    <scope>NUCLEOTIDE SEQUENCE [LARGE SCALE GENOMIC DNA]</scope>
</reference>
<sequence>MEAKWETVDHGPRVREFYALSSTWTTNNHLVSMLRECSKPELVAVVLHYFRLLKERKRLSFALLALHSRTMPDKLGRHINVKD</sequence>
<gene>
    <name evidence="1" type="ORF">DCAF_LOCUS6716</name>
</gene>
<evidence type="ECO:0000313" key="1">
    <source>
        <dbReference type="EMBL" id="CAK7328969.1"/>
    </source>
</evidence>
<comment type="caution">
    <text evidence="1">The sequence shown here is derived from an EMBL/GenBank/DDBJ whole genome shotgun (WGS) entry which is preliminary data.</text>
</comment>
<organism evidence="1 2">
    <name type="scientific">Dovyalis caffra</name>
    <dbReference type="NCBI Taxonomy" id="77055"/>
    <lineage>
        <taxon>Eukaryota</taxon>
        <taxon>Viridiplantae</taxon>
        <taxon>Streptophyta</taxon>
        <taxon>Embryophyta</taxon>
        <taxon>Tracheophyta</taxon>
        <taxon>Spermatophyta</taxon>
        <taxon>Magnoliopsida</taxon>
        <taxon>eudicotyledons</taxon>
        <taxon>Gunneridae</taxon>
        <taxon>Pentapetalae</taxon>
        <taxon>rosids</taxon>
        <taxon>fabids</taxon>
        <taxon>Malpighiales</taxon>
        <taxon>Salicaceae</taxon>
        <taxon>Flacourtieae</taxon>
        <taxon>Dovyalis</taxon>
    </lineage>
</organism>
<proteinExistence type="predicted"/>
<name>A0AAV1R6K8_9ROSI</name>
<protein>
    <submittedName>
        <fullName evidence="1">Uncharacterized protein</fullName>
    </submittedName>
</protein>
<keyword evidence="2" id="KW-1185">Reference proteome</keyword>
<dbReference type="Proteomes" id="UP001314170">
    <property type="component" value="Unassembled WGS sequence"/>
</dbReference>